<feature type="region of interest" description="Disordered" evidence="1">
    <location>
        <begin position="81"/>
        <end position="165"/>
    </location>
</feature>
<dbReference type="GO" id="GO:0005524">
    <property type="term" value="F:ATP binding"/>
    <property type="evidence" value="ECO:0007669"/>
    <property type="project" value="InterPro"/>
</dbReference>
<dbReference type="EMBL" id="AY449462">
    <property type="protein sequence ID" value="AAS21475.1"/>
    <property type="molecule type" value="Genomic_DNA"/>
</dbReference>
<reference evidence="3" key="1">
    <citation type="journal article" date="2004" name="Nature">
        <title>Hox cluster disintegration with persistent anteroposterior order of expression in Oikopleura dioica.</title>
        <authorList>
            <person name="Seo H.C."/>
            <person name="Edvardsen R.B."/>
            <person name="Maeland A.D."/>
            <person name="Bjordal M."/>
            <person name="Jensen M.F."/>
            <person name="Hansen A."/>
            <person name="Flaat M."/>
            <person name="Weissenbach J."/>
            <person name="Lehrach H."/>
            <person name="Wincker P."/>
            <person name="Reinhardt R."/>
            <person name="Chourrout D."/>
        </authorList>
    </citation>
    <scope>NUCLEOTIDE SEQUENCE</scope>
</reference>
<dbReference type="PROSITE" id="PS50011">
    <property type="entry name" value="PROTEIN_KINASE_DOM"/>
    <property type="match status" value="1"/>
</dbReference>
<dbReference type="PANTHER" id="PTHR13954">
    <property type="entry name" value="IRE1-RELATED"/>
    <property type="match status" value="1"/>
</dbReference>
<dbReference type="GO" id="GO:0004521">
    <property type="term" value="F:RNA endonuclease activity"/>
    <property type="evidence" value="ECO:0007669"/>
    <property type="project" value="InterPro"/>
</dbReference>
<dbReference type="GO" id="GO:0070059">
    <property type="term" value="P:intrinsic apoptotic signaling pathway in response to endoplasmic reticulum stress"/>
    <property type="evidence" value="ECO:0007669"/>
    <property type="project" value="TreeGrafter"/>
</dbReference>
<dbReference type="PROSITE" id="PS00109">
    <property type="entry name" value="PROTEIN_KINASE_TYR"/>
    <property type="match status" value="1"/>
</dbReference>
<evidence type="ECO:0000256" key="1">
    <source>
        <dbReference type="SAM" id="MobiDB-lite"/>
    </source>
</evidence>
<name>Q675N8_OIKDI</name>
<dbReference type="InterPro" id="IPR000719">
    <property type="entry name" value="Prot_kinase_dom"/>
</dbReference>
<feature type="compositionally biased region" description="Low complexity" evidence="1">
    <location>
        <begin position="128"/>
        <end position="144"/>
    </location>
</feature>
<dbReference type="Pfam" id="PF00069">
    <property type="entry name" value="Pkinase"/>
    <property type="match status" value="1"/>
</dbReference>
<keyword evidence="3" id="KW-0418">Kinase</keyword>
<accession>Q675N8</accession>
<dbReference type="GO" id="GO:0004674">
    <property type="term" value="F:protein serine/threonine kinase activity"/>
    <property type="evidence" value="ECO:0007669"/>
    <property type="project" value="InterPro"/>
</dbReference>
<feature type="compositionally biased region" description="Low complexity" evidence="1">
    <location>
        <begin position="106"/>
        <end position="121"/>
    </location>
</feature>
<feature type="domain" description="Protein kinase" evidence="2">
    <location>
        <begin position="258"/>
        <end position="525"/>
    </location>
</feature>
<dbReference type="InterPro" id="IPR008266">
    <property type="entry name" value="Tyr_kinase_AS"/>
</dbReference>
<dbReference type="InterPro" id="IPR011009">
    <property type="entry name" value="Kinase-like_dom_sf"/>
</dbReference>
<dbReference type="PANTHER" id="PTHR13954:SF6">
    <property type="entry name" value="NON-SPECIFIC SERINE_THREONINE PROTEIN KINASE"/>
    <property type="match status" value="1"/>
</dbReference>
<organism evidence="3">
    <name type="scientific">Oikopleura dioica</name>
    <name type="common">Tunicate</name>
    <dbReference type="NCBI Taxonomy" id="34765"/>
    <lineage>
        <taxon>Eukaryota</taxon>
        <taxon>Metazoa</taxon>
        <taxon>Chordata</taxon>
        <taxon>Tunicata</taxon>
        <taxon>Appendicularia</taxon>
        <taxon>Copelata</taxon>
        <taxon>Oikopleuridae</taxon>
        <taxon>Oikopleura</taxon>
    </lineage>
</organism>
<dbReference type="InterPro" id="IPR045133">
    <property type="entry name" value="IRE1/2-like"/>
</dbReference>
<protein>
    <submittedName>
        <fullName evidence="3">Protein kinase/endoribonuclease IRE1 alpha-like protein</fullName>
    </submittedName>
</protein>
<keyword evidence="3" id="KW-0808">Transferase</keyword>
<dbReference type="GO" id="GO:0036498">
    <property type="term" value="P:IRE1-mediated unfolded protein response"/>
    <property type="evidence" value="ECO:0007669"/>
    <property type="project" value="TreeGrafter"/>
</dbReference>
<dbReference type="GO" id="GO:0051082">
    <property type="term" value="F:unfolded protein binding"/>
    <property type="evidence" value="ECO:0007669"/>
    <property type="project" value="TreeGrafter"/>
</dbReference>
<dbReference type="SUPFAM" id="SSF56112">
    <property type="entry name" value="Protein kinase-like (PK-like)"/>
    <property type="match status" value="1"/>
</dbReference>
<reference evidence="3" key="2">
    <citation type="journal article" date="2005" name="Curr. Biol.">
        <title>Remodelling of the homeobox gene complement in the tunicate Oikopleura dioica.</title>
        <authorList>
            <person name="Edvardsen R.B."/>
            <person name="Seo H.C."/>
            <person name="Jensen M.F."/>
            <person name="Mialon A."/>
            <person name="Mikhaleva J."/>
            <person name="Bjordal M."/>
            <person name="Cartry J."/>
            <person name="Reinhardt R."/>
            <person name="Weissenbach J."/>
            <person name="Wincker P."/>
            <person name="Chourrout D."/>
        </authorList>
    </citation>
    <scope>NUCLEOTIDE SEQUENCE</scope>
</reference>
<feature type="compositionally biased region" description="Basic and acidic residues" evidence="1">
    <location>
        <begin position="28"/>
        <end position="45"/>
    </location>
</feature>
<evidence type="ECO:0000259" key="2">
    <source>
        <dbReference type="PROSITE" id="PS50011"/>
    </source>
</evidence>
<proteinExistence type="predicted"/>
<evidence type="ECO:0000313" key="3">
    <source>
        <dbReference type="EMBL" id="AAS21475.1"/>
    </source>
</evidence>
<dbReference type="Gene3D" id="1.10.510.10">
    <property type="entry name" value="Transferase(Phosphotransferase) domain 1"/>
    <property type="match status" value="1"/>
</dbReference>
<dbReference type="GO" id="GO:1990604">
    <property type="term" value="C:IRE1-TRAF2-ASK1 complex"/>
    <property type="evidence" value="ECO:0007669"/>
    <property type="project" value="TreeGrafter"/>
</dbReference>
<dbReference type="CDD" id="cd00180">
    <property type="entry name" value="PKc"/>
    <property type="match status" value="1"/>
</dbReference>
<dbReference type="AlphaFoldDB" id="Q675N8"/>
<feature type="region of interest" description="Disordered" evidence="1">
    <location>
        <begin position="1"/>
        <end position="62"/>
    </location>
</feature>
<feature type="compositionally biased region" description="Basic residues" evidence="1">
    <location>
        <begin position="84"/>
        <end position="105"/>
    </location>
</feature>
<gene>
    <name evidence="3" type="ORF">006-38</name>
</gene>
<sequence length="640" mass="73033">MQFEENENFEIVLPRKKKSNTKNTKQLNLDEVRPVRKSSSFHDDEGIGSASPTYESDDHPHQTGFFQDLNFIEKIIILGQVSQPKKKSKPSKKKQSKKNGKKKVSSSKAASNSSKQKQSQSTEEKAQSEANNNNNENFAAASTESEQETPSEHRRRRKSSRCDEDGNEIRHRKISWAEELVLEPSRVRTCSEGSILNKDGNDWSIDHYLCDCGVIDCDCDETFGAIHPEWWNCRYRSLSSMKKTELNFIEHKFYYCDSQRHLKLGTGKSAESDFSGTSVYFALSANGKELVARKLKTKQQPQLKPSLVKNLLKIRHPNLIKFEEFIILKNQTYVLQELVDFSLGRWLENKTICQPLDKLHLCHQLVSGIQYLHENNIVHKDLRPVNILLNQSGRLIVTNFGIVPHVAPNKGKTNEQRMDELRTSSAECWRAAETIWQITEDFQIESDIPPLGMLIYTILTDGQHPYGLSGRRESVKLCIKNMMTPRYCLNLLNGNVFAKELVRKMLQKDPKLRISAAEAFKDSLFWTRRQKLEHIEHILSGPKSASLENQNCRCFIPICGHFGDLPAILSSAHDADTGHDALDNLAAAFADISPIDSPNHREHFLEAMLESLPQLVPLTQTHAKIELEIEMEVQRSCRLV</sequence>